<keyword evidence="3 5" id="KW-0597">Phosphoprotein</keyword>
<dbReference type="Proteomes" id="UP001207228">
    <property type="component" value="Unassembled WGS sequence"/>
</dbReference>
<dbReference type="PANTHER" id="PTHR45339:SF1">
    <property type="entry name" value="HYBRID SIGNAL TRANSDUCTION HISTIDINE KINASE J"/>
    <property type="match status" value="1"/>
</dbReference>
<organism evidence="11 12">
    <name type="scientific">Pontibacter anaerobius</name>
    <dbReference type="NCBI Taxonomy" id="2993940"/>
    <lineage>
        <taxon>Bacteria</taxon>
        <taxon>Pseudomonadati</taxon>
        <taxon>Bacteroidota</taxon>
        <taxon>Cytophagia</taxon>
        <taxon>Cytophagales</taxon>
        <taxon>Hymenobacteraceae</taxon>
        <taxon>Pontibacter</taxon>
    </lineage>
</organism>
<dbReference type="GO" id="GO:0005524">
    <property type="term" value="F:ATP binding"/>
    <property type="evidence" value="ECO:0007669"/>
    <property type="project" value="UniProtKB-KW"/>
</dbReference>
<dbReference type="CDD" id="cd17546">
    <property type="entry name" value="REC_hyHK_CKI1_RcsC-like"/>
    <property type="match status" value="1"/>
</dbReference>
<dbReference type="InterPro" id="IPR036097">
    <property type="entry name" value="HisK_dim/P_sf"/>
</dbReference>
<keyword evidence="4" id="KW-0902">Two-component regulatory system</keyword>
<sequence>MKVLKERIEEIMTLIAEVANGNFDYQLNVSEAGDELDAIISGVSMLGQELKSSTVSRDFMQSIYQGVVDMLLVLNTDYTIRNVNEAFEEITGFKEADLVGLHVAELFQHKGSANMDEILRKFEVKEKCLNVELKLRLQQDGTISTSCSLSYLRNNRQEKDGILIIAKDITELKAKEQELKEAKEKAEAANEAKSSFLSSMSHEIRTPLNGIIGFTNILKDTALNETQAKYVNLIKTSGNNLSKLLNDILDLHRIEQDRVAIEAIQFNLRETVASHLEPYKHLAQGKYLAFSYTFDEAVPQHVIGDPVRVNQVLVNLVSNAIKFTDTGSIAIHCSVASESKDAGTVELLFSVTDTGIGIPEEKQGIVFDTFTQSDQSTTRKYGGFGLGLTISKKLVNLMGGEIGVVSPAPDRADGATIWFTLRLHTVAAEDVALDDDEIDPDFALDKDMSILVVDDNDINVLLMQVVLEGFGAQVTTAHGGEEAVQIALANPFDLIFMDIQMPDVDGMEATNRLREANITTPIIAFSANAYQDDIAKSMAAGMNDHLCKPFTNRELVALLKKWTQV</sequence>
<dbReference type="SUPFAM" id="SSF55785">
    <property type="entry name" value="PYP-like sensor domain (PAS domain)"/>
    <property type="match status" value="1"/>
</dbReference>
<proteinExistence type="predicted"/>
<dbReference type="PROSITE" id="PS50109">
    <property type="entry name" value="HIS_KIN"/>
    <property type="match status" value="1"/>
</dbReference>
<feature type="domain" description="PAS" evidence="9">
    <location>
        <begin position="56"/>
        <end position="126"/>
    </location>
</feature>
<dbReference type="CDD" id="cd00130">
    <property type="entry name" value="PAS"/>
    <property type="match status" value="1"/>
</dbReference>
<reference evidence="11 12" key="1">
    <citation type="submission" date="2022-11" db="EMBL/GenBank/DDBJ databases">
        <title>The characterization of three novel Bacteroidetes species and genomic analysis of their roles in tidal elemental geochemical cycles.</title>
        <authorList>
            <person name="Ma K.-J."/>
        </authorList>
    </citation>
    <scope>NUCLEOTIDE SEQUENCE [LARGE SCALE GENOMIC DNA]</scope>
    <source>
        <strain evidence="11 12">M82</strain>
    </source>
</reference>
<feature type="coiled-coil region" evidence="6">
    <location>
        <begin position="165"/>
        <end position="192"/>
    </location>
</feature>
<feature type="domain" description="PAC" evidence="10">
    <location>
        <begin position="129"/>
        <end position="181"/>
    </location>
</feature>
<feature type="domain" description="Response regulatory" evidence="8">
    <location>
        <begin position="449"/>
        <end position="563"/>
    </location>
</feature>
<dbReference type="InterPro" id="IPR003594">
    <property type="entry name" value="HATPase_dom"/>
</dbReference>
<dbReference type="PROSITE" id="PS50110">
    <property type="entry name" value="RESPONSE_REGULATORY"/>
    <property type="match status" value="1"/>
</dbReference>
<dbReference type="Pfam" id="PF00989">
    <property type="entry name" value="PAS"/>
    <property type="match status" value="1"/>
</dbReference>
<dbReference type="InterPro" id="IPR036890">
    <property type="entry name" value="HATPase_C_sf"/>
</dbReference>
<keyword evidence="6" id="KW-0175">Coiled coil</keyword>
<keyword evidence="11" id="KW-0067">ATP-binding</keyword>
<dbReference type="SMART" id="SM00388">
    <property type="entry name" value="HisKA"/>
    <property type="match status" value="1"/>
</dbReference>
<feature type="domain" description="Histidine kinase" evidence="7">
    <location>
        <begin position="199"/>
        <end position="425"/>
    </location>
</feature>
<gene>
    <name evidence="11" type="ORF">OO017_07760</name>
</gene>
<evidence type="ECO:0000313" key="12">
    <source>
        <dbReference type="Proteomes" id="UP001207228"/>
    </source>
</evidence>
<dbReference type="EMBL" id="JAPFQO010000004">
    <property type="protein sequence ID" value="MCX2739834.1"/>
    <property type="molecule type" value="Genomic_DNA"/>
</dbReference>
<dbReference type="Gene3D" id="3.30.565.10">
    <property type="entry name" value="Histidine kinase-like ATPase, C-terminal domain"/>
    <property type="match status" value="1"/>
</dbReference>
<dbReference type="Pfam" id="PF00512">
    <property type="entry name" value="HisKA"/>
    <property type="match status" value="1"/>
</dbReference>
<accession>A0ABT3RDY9</accession>
<dbReference type="PROSITE" id="PS50112">
    <property type="entry name" value="PAS"/>
    <property type="match status" value="1"/>
</dbReference>
<dbReference type="Gene3D" id="3.40.50.2300">
    <property type="match status" value="1"/>
</dbReference>
<dbReference type="Gene3D" id="3.30.450.20">
    <property type="entry name" value="PAS domain"/>
    <property type="match status" value="1"/>
</dbReference>
<dbReference type="PANTHER" id="PTHR45339">
    <property type="entry name" value="HYBRID SIGNAL TRANSDUCTION HISTIDINE KINASE J"/>
    <property type="match status" value="1"/>
</dbReference>
<dbReference type="SUPFAM" id="SSF52172">
    <property type="entry name" value="CheY-like"/>
    <property type="match status" value="1"/>
</dbReference>
<dbReference type="CDD" id="cd00082">
    <property type="entry name" value="HisKA"/>
    <property type="match status" value="1"/>
</dbReference>
<dbReference type="SMART" id="SM00091">
    <property type="entry name" value="PAS"/>
    <property type="match status" value="1"/>
</dbReference>
<feature type="modified residue" description="4-aspartylphosphate" evidence="5">
    <location>
        <position position="498"/>
    </location>
</feature>
<name>A0ABT3RDY9_9BACT</name>
<dbReference type="PROSITE" id="PS50113">
    <property type="entry name" value="PAC"/>
    <property type="match status" value="1"/>
</dbReference>
<dbReference type="CDD" id="cd16922">
    <property type="entry name" value="HATPase_EvgS-ArcB-TorS-like"/>
    <property type="match status" value="1"/>
</dbReference>
<dbReference type="Gene3D" id="1.10.287.130">
    <property type="match status" value="1"/>
</dbReference>
<evidence type="ECO:0000259" key="8">
    <source>
        <dbReference type="PROSITE" id="PS50110"/>
    </source>
</evidence>
<evidence type="ECO:0000256" key="1">
    <source>
        <dbReference type="ARBA" id="ARBA00000085"/>
    </source>
</evidence>
<evidence type="ECO:0000256" key="5">
    <source>
        <dbReference type="PROSITE-ProRule" id="PRU00169"/>
    </source>
</evidence>
<evidence type="ECO:0000259" key="10">
    <source>
        <dbReference type="PROSITE" id="PS50113"/>
    </source>
</evidence>
<dbReference type="EC" id="2.7.13.3" evidence="2"/>
<keyword evidence="11" id="KW-0547">Nucleotide-binding</keyword>
<dbReference type="InterPro" id="IPR011006">
    <property type="entry name" value="CheY-like_superfamily"/>
</dbReference>
<dbReference type="RefSeq" id="WP_266051901.1">
    <property type="nucleotide sequence ID" value="NZ_JAPFQO010000004.1"/>
</dbReference>
<dbReference type="Pfam" id="PF02518">
    <property type="entry name" value="HATPase_c"/>
    <property type="match status" value="1"/>
</dbReference>
<dbReference type="SMART" id="SM00448">
    <property type="entry name" value="REC"/>
    <property type="match status" value="1"/>
</dbReference>
<dbReference type="PRINTS" id="PR00344">
    <property type="entry name" value="BCTRLSENSOR"/>
</dbReference>
<keyword evidence="12" id="KW-1185">Reference proteome</keyword>
<evidence type="ECO:0000259" key="7">
    <source>
        <dbReference type="PROSITE" id="PS50109"/>
    </source>
</evidence>
<comment type="catalytic activity">
    <reaction evidence="1">
        <text>ATP + protein L-histidine = ADP + protein N-phospho-L-histidine.</text>
        <dbReference type="EC" id="2.7.13.3"/>
    </reaction>
</comment>
<dbReference type="InterPro" id="IPR035965">
    <property type="entry name" value="PAS-like_dom_sf"/>
</dbReference>
<evidence type="ECO:0000259" key="9">
    <source>
        <dbReference type="PROSITE" id="PS50112"/>
    </source>
</evidence>
<dbReference type="SUPFAM" id="SSF55874">
    <property type="entry name" value="ATPase domain of HSP90 chaperone/DNA topoisomerase II/histidine kinase"/>
    <property type="match status" value="1"/>
</dbReference>
<dbReference type="NCBIfam" id="TIGR00229">
    <property type="entry name" value="sensory_box"/>
    <property type="match status" value="1"/>
</dbReference>
<dbReference type="InterPro" id="IPR005467">
    <property type="entry name" value="His_kinase_dom"/>
</dbReference>
<dbReference type="InterPro" id="IPR003661">
    <property type="entry name" value="HisK_dim/P_dom"/>
</dbReference>
<evidence type="ECO:0000256" key="4">
    <source>
        <dbReference type="ARBA" id="ARBA00023012"/>
    </source>
</evidence>
<dbReference type="SUPFAM" id="SSF47384">
    <property type="entry name" value="Homodimeric domain of signal transducing histidine kinase"/>
    <property type="match status" value="1"/>
</dbReference>
<protein>
    <recommendedName>
        <fullName evidence="2">histidine kinase</fullName>
        <ecNumber evidence="2">2.7.13.3</ecNumber>
    </recommendedName>
</protein>
<dbReference type="InterPro" id="IPR000700">
    <property type="entry name" value="PAS-assoc_C"/>
</dbReference>
<evidence type="ECO:0000313" key="11">
    <source>
        <dbReference type="EMBL" id="MCX2739834.1"/>
    </source>
</evidence>
<evidence type="ECO:0000256" key="6">
    <source>
        <dbReference type="SAM" id="Coils"/>
    </source>
</evidence>
<dbReference type="InterPro" id="IPR013767">
    <property type="entry name" value="PAS_fold"/>
</dbReference>
<dbReference type="InterPro" id="IPR001789">
    <property type="entry name" value="Sig_transdc_resp-reg_receiver"/>
</dbReference>
<evidence type="ECO:0000256" key="3">
    <source>
        <dbReference type="ARBA" id="ARBA00022553"/>
    </source>
</evidence>
<dbReference type="InterPro" id="IPR004358">
    <property type="entry name" value="Sig_transdc_His_kin-like_C"/>
</dbReference>
<dbReference type="InterPro" id="IPR000014">
    <property type="entry name" value="PAS"/>
</dbReference>
<dbReference type="SMART" id="SM00387">
    <property type="entry name" value="HATPase_c"/>
    <property type="match status" value="1"/>
</dbReference>
<evidence type="ECO:0000256" key="2">
    <source>
        <dbReference type="ARBA" id="ARBA00012438"/>
    </source>
</evidence>
<comment type="caution">
    <text evidence="11">The sequence shown here is derived from an EMBL/GenBank/DDBJ whole genome shotgun (WGS) entry which is preliminary data.</text>
</comment>
<dbReference type="Pfam" id="PF00072">
    <property type="entry name" value="Response_reg"/>
    <property type="match status" value="1"/>
</dbReference>